<evidence type="ECO:0000313" key="1">
    <source>
        <dbReference type="EMBL" id="GGF67937.1"/>
    </source>
</evidence>
<dbReference type="Proteomes" id="UP000637643">
    <property type="component" value="Unassembled WGS sequence"/>
</dbReference>
<proteinExistence type="predicted"/>
<name>A0A917FCG8_9BACL</name>
<dbReference type="AlphaFoldDB" id="A0A917FCG8"/>
<dbReference type="SUPFAM" id="SSF57938">
    <property type="entry name" value="DnaJ/Hsp40 cysteine-rich domain"/>
    <property type="match status" value="1"/>
</dbReference>
<dbReference type="InterPro" id="IPR036410">
    <property type="entry name" value="HSP_DnaJ_Cys-rich_dom_sf"/>
</dbReference>
<organism evidence="1 2">
    <name type="scientific">Paenibacillus albidus</name>
    <dbReference type="NCBI Taxonomy" id="2041023"/>
    <lineage>
        <taxon>Bacteria</taxon>
        <taxon>Bacillati</taxon>
        <taxon>Bacillota</taxon>
        <taxon>Bacilli</taxon>
        <taxon>Bacillales</taxon>
        <taxon>Paenibacillaceae</taxon>
        <taxon>Paenibacillus</taxon>
    </lineage>
</organism>
<gene>
    <name evidence="1" type="ORF">GCM10010912_11180</name>
</gene>
<reference evidence="1" key="2">
    <citation type="submission" date="2020-09" db="EMBL/GenBank/DDBJ databases">
        <authorList>
            <person name="Sun Q."/>
            <person name="Zhou Y."/>
        </authorList>
    </citation>
    <scope>NUCLEOTIDE SEQUENCE</scope>
    <source>
        <strain evidence="1">CGMCC 1.16134</strain>
    </source>
</reference>
<reference evidence="1" key="1">
    <citation type="journal article" date="2014" name="Int. J. Syst. Evol. Microbiol.">
        <title>Complete genome sequence of Corynebacterium casei LMG S-19264T (=DSM 44701T), isolated from a smear-ripened cheese.</title>
        <authorList>
            <consortium name="US DOE Joint Genome Institute (JGI-PGF)"/>
            <person name="Walter F."/>
            <person name="Albersmeier A."/>
            <person name="Kalinowski J."/>
            <person name="Ruckert C."/>
        </authorList>
    </citation>
    <scope>NUCLEOTIDE SEQUENCE</scope>
    <source>
        <strain evidence="1">CGMCC 1.16134</strain>
    </source>
</reference>
<dbReference type="GO" id="GO:0051082">
    <property type="term" value="F:unfolded protein binding"/>
    <property type="evidence" value="ECO:0007669"/>
    <property type="project" value="InterPro"/>
</dbReference>
<dbReference type="CDD" id="cd10719">
    <property type="entry name" value="DnaJ_zf"/>
    <property type="match status" value="1"/>
</dbReference>
<dbReference type="GO" id="GO:0031072">
    <property type="term" value="F:heat shock protein binding"/>
    <property type="evidence" value="ECO:0007669"/>
    <property type="project" value="InterPro"/>
</dbReference>
<dbReference type="EMBL" id="BMKR01000004">
    <property type="protein sequence ID" value="GGF67937.1"/>
    <property type="molecule type" value="Genomic_DNA"/>
</dbReference>
<protein>
    <submittedName>
        <fullName evidence="1">Uncharacterized protein</fullName>
    </submittedName>
</protein>
<comment type="caution">
    <text evidence="1">The sequence shown here is derived from an EMBL/GenBank/DDBJ whole genome shotgun (WGS) entry which is preliminary data.</text>
</comment>
<keyword evidence="2" id="KW-1185">Reference proteome</keyword>
<sequence>MKEYIPYVYLGDIKNVEKKLNSFQLKNGLIEIEDIILALLCDHPKIANLLYNNLSSSNIAEVERKKLKKILDSPTPIQSLKKFIKQDFFSESIEKAIELSLIAKREEPVMRTEINAALNKNIKSIKNEPPKKTIPLQTNCSRCGGRQVIKCPNCGGSGLQVDFMFWTNTPCKSCFGKGEIPCKMCI</sequence>
<accession>A0A917FCG8</accession>
<dbReference type="InterPro" id="IPR001305">
    <property type="entry name" value="HSP_DnaJ_Cys-rich_dom"/>
</dbReference>
<evidence type="ECO:0000313" key="2">
    <source>
        <dbReference type="Proteomes" id="UP000637643"/>
    </source>
</evidence>
<dbReference type="RefSeq" id="WP_189022796.1">
    <property type="nucleotide sequence ID" value="NZ_BMKR01000004.1"/>
</dbReference>